<keyword evidence="4" id="KW-0269">Exonuclease</keyword>
<proteinExistence type="predicted"/>
<feature type="transmembrane region" description="Helical" evidence="2">
    <location>
        <begin position="118"/>
        <end position="137"/>
    </location>
</feature>
<evidence type="ECO:0000313" key="5">
    <source>
        <dbReference type="Proteomes" id="UP000477722"/>
    </source>
</evidence>
<dbReference type="InterPro" id="IPR005135">
    <property type="entry name" value="Endo/exonuclease/phosphatase"/>
</dbReference>
<evidence type="ECO:0000256" key="1">
    <source>
        <dbReference type="SAM" id="MobiDB-lite"/>
    </source>
</evidence>
<evidence type="ECO:0000256" key="2">
    <source>
        <dbReference type="SAM" id="Phobius"/>
    </source>
</evidence>
<sequence>MLPARGAPVVPAPSCGIIEAVYTGTNAARGQGDQGGRDEHRERADAGGPAPRRARRRHPVLAALAALVLLGLTLPLAVRAADADGISPVPQMLAFLPWFLAPGWLALLGAALARRPLLMVWAVAVLAATGWFLQPYGPDAPAGAQERASKARFRVLTANLQYGRATEALVDTVLRERPQIVSVQECDRRCARALRSPELREEYPHRLITSGSPAEGSALLSVYPLKSERQVPGELSMPGATATVAGRPVRLQVAHPMPPDFGKLGAWRRELGALRDYAQRRGDIPTVIAGDFNSSQDHAAFRAILDTGMHDAARMLGQSRTPTWPSATAPPLGAQIDHVLVSDPLVPVDGRFLDFPGTDHRAFLADIKLF</sequence>
<evidence type="ECO:0000259" key="3">
    <source>
        <dbReference type="Pfam" id="PF03372"/>
    </source>
</evidence>
<feature type="domain" description="Endonuclease/exonuclease/phosphatase" evidence="3">
    <location>
        <begin position="156"/>
        <end position="360"/>
    </location>
</feature>
<keyword evidence="2" id="KW-1133">Transmembrane helix</keyword>
<feature type="transmembrane region" description="Helical" evidence="2">
    <location>
        <begin position="60"/>
        <end position="80"/>
    </location>
</feature>
<accession>A0A6G4X6H9</accession>
<keyword evidence="4" id="KW-0255">Endonuclease</keyword>
<keyword evidence="4" id="KW-0378">Hydrolase</keyword>
<dbReference type="GO" id="GO:0004519">
    <property type="term" value="F:endonuclease activity"/>
    <property type="evidence" value="ECO:0007669"/>
    <property type="project" value="UniProtKB-KW"/>
</dbReference>
<organism evidence="4 5">
    <name type="scientific">Streptomyces boncukensis</name>
    <dbReference type="NCBI Taxonomy" id="2711219"/>
    <lineage>
        <taxon>Bacteria</taxon>
        <taxon>Bacillati</taxon>
        <taxon>Actinomycetota</taxon>
        <taxon>Actinomycetes</taxon>
        <taxon>Kitasatosporales</taxon>
        <taxon>Streptomycetaceae</taxon>
        <taxon>Streptomyces</taxon>
    </lineage>
</organism>
<gene>
    <name evidence="4" type="ORF">G5C65_29705</name>
</gene>
<feature type="compositionally biased region" description="Basic and acidic residues" evidence="1">
    <location>
        <begin position="35"/>
        <end position="45"/>
    </location>
</feature>
<dbReference type="SUPFAM" id="SSF56219">
    <property type="entry name" value="DNase I-like"/>
    <property type="match status" value="1"/>
</dbReference>
<dbReference type="Pfam" id="PF03372">
    <property type="entry name" value="Exo_endo_phos"/>
    <property type="match status" value="1"/>
</dbReference>
<dbReference type="Proteomes" id="UP000477722">
    <property type="component" value="Unassembled WGS sequence"/>
</dbReference>
<dbReference type="AlphaFoldDB" id="A0A6G4X6H9"/>
<keyword evidence="2" id="KW-0812">Transmembrane</keyword>
<protein>
    <submittedName>
        <fullName evidence="4">Endonuclease/exonuclease/phosphatase family protein</fullName>
    </submittedName>
</protein>
<reference evidence="4 5" key="1">
    <citation type="submission" date="2020-02" db="EMBL/GenBank/DDBJ databases">
        <title>Whole-genome analyses of novel actinobacteria.</title>
        <authorList>
            <person name="Sahin N."/>
            <person name="Tatar D."/>
        </authorList>
    </citation>
    <scope>NUCLEOTIDE SEQUENCE [LARGE SCALE GENOMIC DNA]</scope>
    <source>
        <strain evidence="4 5">SB3404</strain>
    </source>
</reference>
<comment type="caution">
    <text evidence="4">The sequence shown here is derived from an EMBL/GenBank/DDBJ whole genome shotgun (WGS) entry which is preliminary data.</text>
</comment>
<feature type="transmembrane region" description="Helical" evidence="2">
    <location>
        <begin position="92"/>
        <end position="111"/>
    </location>
</feature>
<name>A0A6G4X6H9_9ACTN</name>
<evidence type="ECO:0000313" key="4">
    <source>
        <dbReference type="EMBL" id="NGO72457.1"/>
    </source>
</evidence>
<keyword evidence="2" id="KW-0472">Membrane</keyword>
<feature type="region of interest" description="Disordered" evidence="1">
    <location>
        <begin position="28"/>
        <end position="55"/>
    </location>
</feature>
<keyword evidence="5" id="KW-1185">Reference proteome</keyword>
<keyword evidence="4" id="KW-0540">Nuclease</keyword>
<dbReference type="EMBL" id="JAAKZZ010000464">
    <property type="protein sequence ID" value="NGO72457.1"/>
    <property type="molecule type" value="Genomic_DNA"/>
</dbReference>
<dbReference type="Gene3D" id="3.60.10.10">
    <property type="entry name" value="Endonuclease/exonuclease/phosphatase"/>
    <property type="match status" value="1"/>
</dbReference>
<dbReference type="GO" id="GO:0004527">
    <property type="term" value="F:exonuclease activity"/>
    <property type="evidence" value="ECO:0007669"/>
    <property type="project" value="UniProtKB-KW"/>
</dbReference>
<dbReference type="InterPro" id="IPR036691">
    <property type="entry name" value="Endo/exonu/phosph_ase_sf"/>
</dbReference>